<dbReference type="AlphaFoldDB" id="A0A9Q9UF05"/>
<feature type="region of interest" description="Disordered" evidence="5">
    <location>
        <begin position="1"/>
        <end position="50"/>
    </location>
</feature>
<dbReference type="Gene3D" id="3.40.50.1820">
    <property type="entry name" value="alpha/beta hydrolase"/>
    <property type="match status" value="1"/>
</dbReference>
<dbReference type="InterPro" id="IPR006214">
    <property type="entry name" value="Bax_inhibitor_1-related"/>
</dbReference>
<evidence type="ECO:0000313" key="7">
    <source>
        <dbReference type="EMBL" id="VTT80294.1"/>
    </source>
</evidence>
<evidence type="ECO:0000256" key="6">
    <source>
        <dbReference type="SAM" id="Phobius"/>
    </source>
</evidence>
<organism evidence="7 8">
    <name type="scientific">Fusarium fujikuroi</name>
    <name type="common">Bakanae and foot rot disease fungus</name>
    <name type="synonym">Gibberella fujikuroi</name>
    <dbReference type="NCBI Taxonomy" id="5127"/>
    <lineage>
        <taxon>Eukaryota</taxon>
        <taxon>Fungi</taxon>
        <taxon>Dikarya</taxon>
        <taxon>Ascomycota</taxon>
        <taxon>Pezizomycotina</taxon>
        <taxon>Sordariomycetes</taxon>
        <taxon>Hypocreomycetidae</taxon>
        <taxon>Hypocreales</taxon>
        <taxon>Nectriaceae</taxon>
        <taxon>Fusarium</taxon>
        <taxon>Fusarium fujikuroi species complex</taxon>
    </lineage>
</organism>
<feature type="transmembrane region" description="Helical" evidence="6">
    <location>
        <begin position="1006"/>
        <end position="1026"/>
    </location>
</feature>
<feature type="region of interest" description="Disordered" evidence="5">
    <location>
        <begin position="712"/>
        <end position="834"/>
    </location>
</feature>
<dbReference type="PANTHER" id="PTHR23291">
    <property type="entry name" value="BAX INHIBITOR-RELATED"/>
    <property type="match status" value="1"/>
</dbReference>
<dbReference type="EMBL" id="CABFJX010000401">
    <property type="protein sequence ID" value="VTT80294.1"/>
    <property type="molecule type" value="Genomic_DNA"/>
</dbReference>
<dbReference type="InterPro" id="IPR029058">
    <property type="entry name" value="AB_hydrolase_fold"/>
</dbReference>
<evidence type="ECO:0000256" key="3">
    <source>
        <dbReference type="ARBA" id="ARBA00022989"/>
    </source>
</evidence>
<feature type="compositionally biased region" description="Low complexity" evidence="5">
    <location>
        <begin position="563"/>
        <end position="576"/>
    </location>
</feature>
<keyword evidence="2 6" id="KW-0812">Transmembrane</keyword>
<dbReference type="PANTHER" id="PTHR23291:SF50">
    <property type="entry name" value="PROTEIN LIFEGUARD 4"/>
    <property type="match status" value="1"/>
</dbReference>
<reference evidence="7" key="1">
    <citation type="submission" date="2019-05" db="EMBL/GenBank/DDBJ databases">
        <authorList>
            <person name="Piombo E."/>
        </authorList>
    </citation>
    <scope>NUCLEOTIDE SEQUENCE</scope>
    <source>
        <strain evidence="7">C2S</strain>
    </source>
</reference>
<feature type="compositionally biased region" description="Polar residues" evidence="5">
    <location>
        <begin position="577"/>
        <end position="595"/>
    </location>
</feature>
<evidence type="ECO:0000313" key="8">
    <source>
        <dbReference type="Proteomes" id="UP000760494"/>
    </source>
</evidence>
<feature type="transmembrane region" description="Helical" evidence="6">
    <location>
        <begin position="954"/>
        <end position="972"/>
    </location>
</feature>
<dbReference type="GO" id="GO:0016020">
    <property type="term" value="C:membrane"/>
    <property type="evidence" value="ECO:0007669"/>
    <property type="project" value="UniProtKB-SubCell"/>
</dbReference>
<feature type="compositionally biased region" description="Polar residues" evidence="5">
    <location>
        <begin position="505"/>
        <end position="515"/>
    </location>
</feature>
<sequence length="1122" mass="122587">MNQTSPPPGEKISGGPPTHPDLPSSQPDDLQSADLPNLQQEAQKPAAQNEEAASYRTTFFVNVDWSMGSTLATAKNIVGQMYVEGLEPLERHHPYPIILIHGDFHTGQTTKPDGQPGWASFFLNKGFQVFIVDLPPSGRSNFLTTSHYIYREAGLSSSSIPARGVESSLTAPGVPREVGVPLQYAKAKLHDKWPGTGMRGDATFAKYCASLETLHLNKVERQSLAQNALQALLRHVGKSILVGEGSGGAAAWLATDVEPDLVAGVIVLEPPGPPFGTACPKERNPYRQYTPFIQYEEGTRIYGLTDIPLTYDPPAHPHGGYDHPEKNPLDITQLTSPDGKSECFVQAPKPRKLINIKKVPNAVVTAHASSHSMYDWATVTFMLQAGVKCDMIKLEDKNILGNGHLMFLETNSNEIAQVLMDWISEKALPASFQMLASEPTPPPEFSEFVDTVQRLSPQRESSVESISSRKTQLLDFQSLDQEMSLVQLPETPQPSCELEVRPHQPESSGEYSTRNSNKRPPPSSGQTTISICNGVDFPYPPSTSADNPKRRRIVAATGMPTPSSASSAISSSQESSDQTQPTEVSQVPPQQIQVTTEEKPVYDVSLLKPTLPNGLPSCLKLPVNKDNQPSIASPVLSLPSQLQTSRLFNGQSNALYEYIPNAQQIKALQRDYQRSFTPNKNHTTARFECQTGSTDKAIGVNMYNQKSLPSGLAYPGSIPGPNFQSWSPTQQAQQRGSYPQRPDHSPALNGGGDLMPAPTSTPTADQFTTATLAGPYTPLMPPSTKGGHFQNPFGTYPQMTPPSPSPAPRPSSNPPAFNLSMESPAPLAQQKTPASKTYRYVRALIAAMASNTKYQPAPQSDPDDYTHAPPAYAEGSAARDETQGLFGAPRDSEDNLPDDFKFGGSVAEATVDIRNQFVRKVYTILTVQLLATAGVSSLTFFSTGYKDWIQSHPGVVWASLFGAMIFMGLTYWKRKSYPTNLLFLSLFTLAEAYTISVIVSFYKTSIVLNAVVLTAGIFVFLTLFACQTKYDFTSWMPYLFGALWGLVIFSFMAMFFPYSSTGELIYGGLAALIFSGYILVDTQLVLRHHHVEEEIAAAISLYLDIINLFLAILRILNSQSNN</sequence>
<feature type="transmembrane region" description="Helical" evidence="6">
    <location>
        <begin position="981"/>
        <end position="1000"/>
    </location>
</feature>
<keyword evidence="3 6" id="KW-1133">Transmembrane helix</keyword>
<comment type="caution">
    <text evidence="7">The sequence shown here is derived from an EMBL/GenBank/DDBJ whole genome shotgun (WGS) entry which is preliminary data.</text>
</comment>
<accession>A0A9Q9UF05</accession>
<dbReference type="Proteomes" id="UP000760494">
    <property type="component" value="Unassembled WGS sequence"/>
</dbReference>
<feature type="region of interest" description="Disordered" evidence="5">
    <location>
        <begin position="491"/>
        <end position="597"/>
    </location>
</feature>
<feature type="region of interest" description="Disordered" evidence="5">
    <location>
        <begin position="852"/>
        <end position="871"/>
    </location>
</feature>
<protein>
    <recommendedName>
        <fullName evidence="9">AB hydrolase-1 domain-containing protein</fullName>
    </recommendedName>
</protein>
<feature type="region of interest" description="Disordered" evidence="5">
    <location>
        <begin position="876"/>
        <end position="895"/>
    </location>
</feature>
<feature type="compositionally biased region" description="Polar residues" evidence="5">
    <location>
        <begin position="722"/>
        <end position="737"/>
    </location>
</feature>
<evidence type="ECO:0000256" key="1">
    <source>
        <dbReference type="ARBA" id="ARBA00004141"/>
    </source>
</evidence>
<feature type="transmembrane region" description="Helical" evidence="6">
    <location>
        <begin position="1064"/>
        <end position="1086"/>
    </location>
</feature>
<feature type="transmembrane region" description="Helical" evidence="6">
    <location>
        <begin position="1095"/>
        <end position="1116"/>
    </location>
</feature>
<dbReference type="CDD" id="cd12809">
    <property type="entry name" value="Esterase_713_like-2"/>
    <property type="match status" value="1"/>
</dbReference>
<evidence type="ECO:0000256" key="4">
    <source>
        <dbReference type="ARBA" id="ARBA00023136"/>
    </source>
</evidence>
<dbReference type="Pfam" id="PF01027">
    <property type="entry name" value="Bax1-I"/>
    <property type="match status" value="1"/>
</dbReference>
<evidence type="ECO:0000256" key="5">
    <source>
        <dbReference type="SAM" id="MobiDB-lite"/>
    </source>
</evidence>
<comment type="subcellular location">
    <subcellularLocation>
        <location evidence="1">Membrane</location>
        <topology evidence="1">Multi-pass membrane protein</topology>
    </subcellularLocation>
</comment>
<keyword evidence="4 6" id="KW-0472">Membrane</keyword>
<feature type="transmembrane region" description="Helical" evidence="6">
    <location>
        <begin position="1038"/>
        <end position="1058"/>
    </location>
</feature>
<gene>
    <name evidence="7" type="ORF">C2S_11647</name>
</gene>
<name>A0A9Q9UF05_FUSFU</name>
<feature type="compositionally biased region" description="Pro residues" evidence="5">
    <location>
        <begin position="799"/>
        <end position="813"/>
    </location>
</feature>
<proteinExistence type="predicted"/>
<evidence type="ECO:0008006" key="9">
    <source>
        <dbReference type="Google" id="ProtNLM"/>
    </source>
</evidence>
<feature type="compositionally biased region" description="Polar residues" evidence="5">
    <location>
        <begin position="758"/>
        <end position="771"/>
    </location>
</feature>
<dbReference type="CDD" id="cd10429">
    <property type="entry name" value="GAAP_like"/>
    <property type="match status" value="1"/>
</dbReference>
<evidence type="ECO:0000256" key="2">
    <source>
        <dbReference type="ARBA" id="ARBA00022692"/>
    </source>
</evidence>
<feature type="transmembrane region" description="Helical" evidence="6">
    <location>
        <begin position="921"/>
        <end position="942"/>
    </location>
</feature>
<dbReference type="SUPFAM" id="SSF53474">
    <property type="entry name" value="alpha/beta-Hydrolases"/>
    <property type="match status" value="1"/>
</dbReference>